<gene>
    <name evidence="1" type="ORF">JKA74_05595</name>
</gene>
<reference evidence="1" key="1">
    <citation type="submission" date="2021-01" db="EMBL/GenBank/DDBJ databases">
        <title>Marivirga aurantiaca sp. nov., isolated from intertidal surface sediments.</title>
        <authorList>
            <person name="Zhang M."/>
        </authorList>
    </citation>
    <scope>NUCLEOTIDE SEQUENCE</scope>
    <source>
        <strain evidence="1">S37H4</strain>
    </source>
</reference>
<keyword evidence="2" id="KW-1185">Reference proteome</keyword>
<evidence type="ECO:0000313" key="1">
    <source>
        <dbReference type="EMBL" id="MBK6264504.1"/>
    </source>
</evidence>
<organism evidence="1 2">
    <name type="scientific">Marivirga aurantiaca</name>
    <dbReference type="NCBI Taxonomy" id="2802615"/>
    <lineage>
        <taxon>Bacteria</taxon>
        <taxon>Pseudomonadati</taxon>
        <taxon>Bacteroidota</taxon>
        <taxon>Cytophagia</taxon>
        <taxon>Cytophagales</taxon>
        <taxon>Marivirgaceae</taxon>
        <taxon>Marivirga</taxon>
    </lineage>
</organism>
<proteinExistence type="predicted"/>
<comment type="caution">
    <text evidence="1">The sequence shown here is derived from an EMBL/GenBank/DDBJ whole genome shotgun (WGS) entry which is preliminary data.</text>
</comment>
<dbReference type="Proteomes" id="UP000611723">
    <property type="component" value="Unassembled WGS sequence"/>
</dbReference>
<dbReference type="EMBL" id="JAEQBW010000002">
    <property type="protein sequence ID" value="MBK6264504.1"/>
    <property type="molecule type" value="Genomic_DNA"/>
</dbReference>
<dbReference type="AlphaFoldDB" id="A0A935C6Q7"/>
<protein>
    <submittedName>
        <fullName evidence="1">Uncharacterized protein</fullName>
    </submittedName>
</protein>
<dbReference type="RefSeq" id="WP_201430196.1">
    <property type="nucleotide sequence ID" value="NZ_JAEQBW010000002.1"/>
</dbReference>
<sequence length="56" mass="6540">MTEEEKKSLKLAIEKKIVELKKLIIELKEDTKPQGLDSAIGRVRRMDYIRVLLKNS</sequence>
<accession>A0A935C6Q7</accession>
<evidence type="ECO:0000313" key="2">
    <source>
        <dbReference type="Proteomes" id="UP000611723"/>
    </source>
</evidence>
<name>A0A935C6Q7_9BACT</name>